<keyword evidence="6" id="KW-1185">Reference proteome</keyword>
<comment type="similarity">
    <text evidence="2">Belongs to the major facilitator superfamily. Monocarboxylate porter (TC 2.A.1.13) family.</text>
</comment>
<evidence type="ECO:0000256" key="1">
    <source>
        <dbReference type="ARBA" id="ARBA00004141"/>
    </source>
</evidence>
<dbReference type="PANTHER" id="PTHR11360:SF284">
    <property type="entry name" value="EG:103B4.3 PROTEIN-RELATED"/>
    <property type="match status" value="1"/>
</dbReference>
<keyword evidence="3" id="KW-1133">Transmembrane helix</keyword>
<evidence type="ECO:0000259" key="4">
    <source>
        <dbReference type="PROSITE" id="PS50850"/>
    </source>
</evidence>
<dbReference type="PANTHER" id="PTHR11360">
    <property type="entry name" value="MONOCARBOXYLATE TRANSPORTER"/>
    <property type="match status" value="1"/>
</dbReference>
<feature type="transmembrane region" description="Helical" evidence="3">
    <location>
        <begin position="201"/>
        <end position="222"/>
    </location>
</feature>
<dbReference type="OrthoDB" id="2213137at2759"/>
<feature type="domain" description="Major facilitator superfamily (MFS) profile" evidence="4">
    <location>
        <begin position="40"/>
        <end position="433"/>
    </location>
</feature>
<dbReference type="Proteomes" id="UP000076842">
    <property type="component" value="Unassembled WGS sequence"/>
</dbReference>
<keyword evidence="3" id="KW-0812">Transmembrane</keyword>
<feature type="transmembrane region" description="Helical" evidence="3">
    <location>
        <begin position="52"/>
        <end position="71"/>
    </location>
</feature>
<reference evidence="5 6" key="1">
    <citation type="journal article" date="2016" name="Mol. Biol. Evol.">
        <title>Comparative Genomics of Early-Diverging Mushroom-Forming Fungi Provides Insights into the Origins of Lignocellulose Decay Capabilities.</title>
        <authorList>
            <person name="Nagy L.G."/>
            <person name="Riley R."/>
            <person name="Tritt A."/>
            <person name="Adam C."/>
            <person name="Daum C."/>
            <person name="Floudas D."/>
            <person name="Sun H."/>
            <person name="Yadav J.S."/>
            <person name="Pangilinan J."/>
            <person name="Larsson K.H."/>
            <person name="Matsuura K."/>
            <person name="Barry K."/>
            <person name="Labutti K."/>
            <person name="Kuo R."/>
            <person name="Ohm R.A."/>
            <person name="Bhattacharya S.S."/>
            <person name="Shirouzu T."/>
            <person name="Yoshinaga Y."/>
            <person name="Martin F.M."/>
            <person name="Grigoriev I.V."/>
            <person name="Hibbett D.S."/>
        </authorList>
    </citation>
    <scope>NUCLEOTIDE SEQUENCE [LARGE SCALE GENOMIC DNA]</scope>
    <source>
        <strain evidence="5 6">HHB12733</strain>
    </source>
</reference>
<dbReference type="InterPro" id="IPR011701">
    <property type="entry name" value="MFS"/>
</dbReference>
<evidence type="ECO:0000256" key="2">
    <source>
        <dbReference type="ARBA" id="ARBA00006727"/>
    </source>
</evidence>
<feature type="transmembrane region" description="Helical" evidence="3">
    <location>
        <begin position="407"/>
        <end position="428"/>
    </location>
</feature>
<evidence type="ECO:0000313" key="5">
    <source>
        <dbReference type="EMBL" id="KZT55887.1"/>
    </source>
</evidence>
<dbReference type="PROSITE" id="PS50850">
    <property type="entry name" value="MFS"/>
    <property type="match status" value="1"/>
</dbReference>
<gene>
    <name evidence="5" type="ORF">CALCODRAFT_498084</name>
</gene>
<feature type="transmembrane region" description="Helical" evidence="3">
    <location>
        <begin position="376"/>
        <end position="401"/>
    </location>
</feature>
<feature type="transmembrane region" description="Helical" evidence="3">
    <location>
        <begin position="83"/>
        <end position="102"/>
    </location>
</feature>
<dbReference type="SUPFAM" id="SSF103473">
    <property type="entry name" value="MFS general substrate transporter"/>
    <property type="match status" value="1"/>
</dbReference>
<dbReference type="Pfam" id="PF07690">
    <property type="entry name" value="MFS_1"/>
    <property type="match status" value="1"/>
</dbReference>
<comment type="subcellular location">
    <subcellularLocation>
        <location evidence="1">Membrane</location>
        <topology evidence="1">Multi-pass membrane protein</topology>
    </subcellularLocation>
</comment>
<evidence type="ECO:0000313" key="6">
    <source>
        <dbReference type="Proteomes" id="UP000076842"/>
    </source>
</evidence>
<name>A0A165EZS7_9BASI</name>
<protein>
    <submittedName>
        <fullName evidence="5">MFS general substrate transporter</fullName>
    </submittedName>
</protein>
<dbReference type="Gene3D" id="1.20.1250.20">
    <property type="entry name" value="MFS general substrate transporter like domains"/>
    <property type="match status" value="1"/>
</dbReference>
<sequence>MSKVLQRWMRTWMGQSGSIRREGGAGLSLRGVQSSQEVRGLYRPFFKEDVTFVRIVIIGWSLTWGVFQAHYKQHVFPDAEPSVLSLLGSLSGMVMNPTAFIVGKVADRYGYRLCVIYGTVLAFIAMLCAAFSNTLWQFFLTQGVLQGLAGGFVQPVIMSSPSQWFRKKRGFATGIVLTGGSFGGGVASLCVQQLLNRIGLRYTLLFYAFLHLFLMTSAIFMMKDRPHPSSIRFTKAKIKWFDFTLFGDPIFWSVALAIFFACFGYLGPYFYIQQYTIATLPHLSPSLTAVPLSVMNFSAALGRSSMGLLADKLGVLNAFIFSVFMAGFAQLVIWNLATNFGIIMFYSIFIGFFGAAFVSLSSVLGAKLFGVKDLAALSGLLILFLTPGNGAGAPILGAVFSATGGNWHAVFSLSGAWCITGSLCLLYARFKKEPRIFAIY</sequence>
<dbReference type="EMBL" id="KV423987">
    <property type="protein sequence ID" value="KZT55887.1"/>
    <property type="molecule type" value="Genomic_DNA"/>
</dbReference>
<feature type="transmembrane region" description="Helical" evidence="3">
    <location>
        <begin position="243"/>
        <end position="271"/>
    </location>
</feature>
<organism evidence="5 6">
    <name type="scientific">Calocera cornea HHB12733</name>
    <dbReference type="NCBI Taxonomy" id="1353952"/>
    <lineage>
        <taxon>Eukaryota</taxon>
        <taxon>Fungi</taxon>
        <taxon>Dikarya</taxon>
        <taxon>Basidiomycota</taxon>
        <taxon>Agaricomycotina</taxon>
        <taxon>Dacrymycetes</taxon>
        <taxon>Dacrymycetales</taxon>
        <taxon>Dacrymycetaceae</taxon>
        <taxon>Calocera</taxon>
    </lineage>
</organism>
<proteinExistence type="inferred from homology"/>
<feature type="transmembrane region" description="Helical" evidence="3">
    <location>
        <begin position="314"/>
        <end position="337"/>
    </location>
</feature>
<evidence type="ECO:0000256" key="3">
    <source>
        <dbReference type="SAM" id="Phobius"/>
    </source>
</evidence>
<dbReference type="GO" id="GO:0022857">
    <property type="term" value="F:transmembrane transporter activity"/>
    <property type="evidence" value="ECO:0007669"/>
    <property type="project" value="InterPro"/>
</dbReference>
<dbReference type="GO" id="GO:0016020">
    <property type="term" value="C:membrane"/>
    <property type="evidence" value="ECO:0007669"/>
    <property type="project" value="UniProtKB-SubCell"/>
</dbReference>
<accession>A0A165EZS7</accession>
<dbReference type="AlphaFoldDB" id="A0A165EZS7"/>
<feature type="transmembrane region" description="Helical" evidence="3">
    <location>
        <begin position="170"/>
        <end position="195"/>
    </location>
</feature>
<dbReference type="InterPro" id="IPR036259">
    <property type="entry name" value="MFS_trans_sf"/>
</dbReference>
<keyword evidence="3" id="KW-0472">Membrane</keyword>
<feature type="transmembrane region" description="Helical" evidence="3">
    <location>
        <begin position="343"/>
        <end position="364"/>
    </location>
</feature>
<dbReference type="InterPro" id="IPR050327">
    <property type="entry name" value="Proton-linked_MCT"/>
</dbReference>
<feature type="transmembrane region" description="Helical" evidence="3">
    <location>
        <begin position="114"/>
        <end position="132"/>
    </location>
</feature>
<dbReference type="InParanoid" id="A0A165EZS7"/>
<dbReference type="InterPro" id="IPR020846">
    <property type="entry name" value="MFS_dom"/>
</dbReference>